<name>A0A0A9F472_ARUDO</name>
<reference evidence="1" key="2">
    <citation type="journal article" date="2015" name="Data Brief">
        <title>Shoot transcriptome of the giant reed, Arundo donax.</title>
        <authorList>
            <person name="Barrero R.A."/>
            <person name="Guerrero F.D."/>
            <person name="Moolhuijzen P."/>
            <person name="Goolsby J.A."/>
            <person name="Tidwell J."/>
            <person name="Bellgard S.E."/>
            <person name="Bellgard M.I."/>
        </authorList>
    </citation>
    <scope>NUCLEOTIDE SEQUENCE</scope>
    <source>
        <tissue evidence="1">Shoot tissue taken approximately 20 cm above the soil surface</tissue>
    </source>
</reference>
<evidence type="ECO:0000313" key="1">
    <source>
        <dbReference type="EMBL" id="JAE06009.1"/>
    </source>
</evidence>
<protein>
    <submittedName>
        <fullName evidence="1">Uncharacterized protein</fullName>
    </submittedName>
</protein>
<dbReference type="EMBL" id="GBRH01191887">
    <property type="protein sequence ID" value="JAE06009.1"/>
    <property type="molecule type" value="Transcribed_RNA"/>
</dbReference>
<dbReference type="AlphaFoldDB" id="A0A0A9F472"/>
<reference evidence="1" key="1">
    <citation type="submission" date="2014-09" db="EMBL/GenBank/DDBJ databases">
        <authorList>
            <person name="Magalhaes I.L.F."/>
            <person name="Oliveira U."/>
            <person name="Santos F.R."/>
            <person name="Vidigal T.H.D.A."/>
            <person name="Brescovit A.D."/>
            <person name="Santos A.J."/>
        </authorList>
    </citation>
    <scope>NUCLEOTIDE SEQUENCE</scope>
    <source>
        <tissue evidence="1">Shoot tissue taken approximately 20 cm above the soil surface</tissue>
    </source>
</reference>
<organism evidence="1">
    <name type="scientific">Arundo donax</name>
    <name type="common">Giant reed</name>
    <name type="synonym">Donax arundinaceus</name>
    <dbReference type="NCBI Taxonomy" id="35708"/>
    <lineage>
        <taxon>Eukaryota</taxon>
        <taxon>Viridiplantae</taxon>
        <taxon>Streptophyta</taxon>
        <taxon>Embryophyta</taxon>
        <taxon>Tracheophyta</taxon>
        <taxon>Spermatophyta</taxon>
        <taxon>Magnoliopsida</taxon>
        <taxon>Liliopsida</taxon>
        <taxon>Poales</taxon>
        <taxon>Poaceae</taxon>
        <taxon>PACMAD clade</taxon>
        <taxon>Arundinoideae</taxon>
        <taxon>Arundineae</taxon>
        <taxon>Arundo</taxon>
    </lineage>
</organism>
<accession>A0A0A9F472</accession>
<proteinExistence type="predicted"/>
<sequence length="70" mass="7887">MPSTIIHLDDSLLSSKFIAGSGLRNKFLLFREMKSTVQIKHLVGSRSAKPQCMRREEVVFSPPTTKKKLA</sequence>